<keyword evidence="2" id="KW-0378">Hydrolase</keyword>
<name>S8DQP6_FOMSC</name>
<dbReference type="AlphaFoldDB" id="S8DQP6"/>
<dbReference type="InterPro" id="IPR000073">
    <property type="entry name" value="AB_hydrolase_1"/>
</dbReference>
<accession>S8DQP6</accession>
<dbReference type="SUPFAM" id="SSF53474">
    <property type="entry name" value="alpha/beta-Hydrolases"/>
    <property type="match status" value="1"/>
</dbReference>
<dbReference type="InterPro" id="IPR029058">
    <property type="entry name" value="AB_hydrolase_fold"/>
</dbReference>
<dbReference type="OrthoDB" id="190201at2759"/>
<dbReference type="eggNOG" id="ENOG502S3TS">
    <property type="taxonomic scope" value="Eukaryota"/>
</dbReference>
<dbReference type="Gene3D" id="3.40.50.1820">
    <property type="entry name" value="alpha/beta hydrolase"/>
    <property type="match status" value="1"/>
</dbReference>
<dbReference type="InterPro" id="IPR005945">
    <property type="entry name" value="Pro_imino_pep"/>
</dbReference>
<keyword evidence="5" id="KW-1185">Reference proteome</keyword>
<dbReference type="PANTHER" id="PTHR43433:SF5">
    <property type="entry name" value="AB HYDROLASE-1 DOMAIN-CONTAINING PROTEIN"/>
    <property type="match status" value="1"/>
</dbReference>
<organism evidence="4 5">
    <name type="scientific">Fomitopsis schrenkii</name>
    <name type="common">Brown rot fungus</name>
    <dbReference type="NCBI Taxonomy" id="2126942"/>
    <lineage>
        <taxon>Eukaryota</taxon>
        <taxon>Fungi</taxon>
        <taxon>Dikarya</taxon>
        <taxon>Basidiomycota</taxon>
        <taxon>Agaricomycotina</taxon>
        <taxon>Agaricomycetes</taxon>
        <taxon>Polyporales</taxon>
        <taxon>Fomitopsis</taxon>
    </lineage>
</organism>
<comment type="similarity">
    <text evidence="1">Belongs to the peptidase S33 family.</text>
</comment>
<dbReference type="Proteomes" id="UP000015241">
    <property type="component" value="Unassembled WGS sequence"/>
</dbReference>
<proteinExistence type="inferred from homology"/>
<dbReference type="InterPro" id="IPR050471">
    <property type="entry name" value="AB_hydrolase"/>
</dbReference>
<dbReference type="Pfam" id="PF00561">
    <property type="entry name" value="Abhydrolase_1"/>
    <property type="match status" value="1"/>
</dbReference>
<dbReference type="STRING" id="743788.S8DQP6"/>
<protein>
    <recommendedName>
        <fullName evidence="3">AB hydrolase-1 domain-containing protein</fullName>
    </recommendedName>
</protein>
<dbReference type="InParanoid" id="S8DQP6"/>
<evidence type="ECO:0000259" key="3">
    <source>
        <dbReference type="Pfam" id="PF00561"/>
    </source>
</evidence>
<dbReference type="GO" id="GO:0006508">
    <property type="term" value="P:proteolysis"/>
    <property type="evidence" value="ECO:0007669"/>
    <property type="project" value="InterPro"/>
</dbReference>
<evidence type="ECO:0000256" key="2">
    <source>
        <dbReference type="ARBA" id="ARBA00022801"/>
    </source>
</evidence>
<evidence type="ECO:0000313" key="4">
    <source>
        <dbReference type="EMBL" id="EPS93558.1"/>
    </source>
</evidence>
<dbReference type="PRINTS" id="PR00793">
    <property type="entry name" value="PROAMNOPTASE"/>
</dbReference>
<sequence>MTTSAIIEGFAPLEVPDAGKPCQTYYKVFGELYSGKVPIVILNGGPASSHEYMLSFADLASHAPVIFYDPIGCGRATHLPEKNGDTAFWTVQLYLNEFHNLVKHLRLETYDVVGHSWGAMLAMEIAVGQPKELRRLVLASGPVSMSLWIAGTRKWLKTLPQDVQDAVSKHESAGTFSSPEYQTAVAEYNKHFTLRLESLPEEVVKTFALLAEDPTVSNTILGPSVITVTGPIKAWDIRPQLHKISVPVLLTNGEYEAASGDAVTPIFQKVSKVKWVTFPKSAHMAHWGERERYMQVVGDFLQSPQSV</sequence>
<feature type="domain" description="AB hydrolase-1" evidence="3">
    <location>
        <begin position="38"/>
        <end position="287"/>
    </location>
</feature>
<dbReference type="InterPro" id="IPR002410">
    <property type="entry name" value="Peptidase_S33"/>
</dbReference>
<reference evidence="4 5" key="1">
    <citation type="journal article" date="2012" name="Science">
        <title>The Paleozoic origin of enzymatic lignin decomposition reconstructed from 31 fungal genomes.</title>
        <authorList>
            <person name="Floudas D."/>
            <person name="Binder M."/>
            <person name="Riley R."/>
            <person name="Barry K."/>
            <person name="Blanchette R.A."/>
            <person name="Henrissat B."/>
            <person name="Martinez A.T."/>
            <person name="Otillar R."/>
            <person name="Spatafora J.W."/>
            <person name="Yadav J.S."/>
            <person name="Aerts A."/>
            <person name="Benoit I."/>
            <person name="Boyd A."/>
            <person name="Carlson A."/>
            <person name="Copeland A."/>
            <person name="Coutinho P.M."/>
            <person name="de Vries R.P."/>
            <person name="Ferreira P."/>
            <person name="Findley K."/>
            <person name="Foster B."/>
            <person name="Gaskell J."/>
            <person name="Glotzer D."/>
            <person name="Gorecki P."/>
            <person name="Heitman J."/>
            <person name="Hesse C."/>
            <person name="Hori C."/>
            <person name="Igarashi K."/>
            <person name="Jurgens J.A."/>
            <person name="Kallen N."/>
            <person name="Kersten P."/>
            <person name="Kohler A."/>
            <person name="Kuees U."/>
            <person name="Kumar T.K.A."/>
            <person name="Kuo A."/>
            <person name="LaButti K."/>
            <person name="Larrondo L.F."/>
            <person name="Lindquist E."/>
            <person name="Ling A."/>
            <person name="Lombard V."/>
            <person name="Lucas S."/>
            <person name="Lundell T."/>
            <person name="Martin R."/>
            <person name="McLaughlin D.J."/>
            <person name="Morgenstern I."/>
            <person name="Morin E."/>
            <person name="Murat C."/>
            <person name="Nagy L.G."/>
            <person name="Nolan M."/>
            <person name="Ohm R.A."/>
            <person name="Patyshakuliyeva A."/>
            <person name="Rokas A."/>
            <person name="Ruiz-Duenas F.J."/>
            <person name="Sabat G."/>
            <person name="Salamov A."/>
            <person name="Samejima M."/>
            <person name="Schmutz J."/>
            <person name="Slot J.C."/>
            <person name="St John F."/>
            <person name="Stenlid J."/>
            <person name="Sun H."/>
            <person name="Sun S."/>
            <person name="Syed K."/>
            <person name="Tsang A."/>
            <person name="Wiebenga A."/>
            <person name="Young D."/>
            <person name="Pisabarro A."/>
            <person name="Eastwood D.C."/>
            <person name="Martin F."/>
            <person name="Cullen D."/>
            <person name="Grigoriev I.V."/>
            <person name="Hibbett D.S."/>
        </authorList>
    </citation>
    <scope>NUCLEOTIDE SEQUENCE</scope>
    <source>
        <strain evidence="5">FP-58527</strain>
    </source>
</reference>
<gene>
    <name evidence="4" type="ORF">FOMPIDRAFT_1055878</name>
</gene>
<dbReference type="GO" id="GO:0008233">
    <property type="term" value="F:peptidase activity"/>
    <property type="evidence" value="ECO:0007669"/>
    <property type="project" value="InterPro"/>
</dbReference>
<evidence type="ECO:0000256" key="1">
    <source>
        <dbReference type="ARBA" id="ARBA00010088"/>
    </source>
</evidence>
<evidence type="ECO:0000313" key="5">
    <source>
        <dbReference type="Proteomes" id="UP000015241"/>
    </source>
</evidence>
<dbReference type="EMBL" id="KE504269">
    <property type="protein sequence ID" value="EPS93558.1"/>
    <property type="molecule type" value="Genomic_DNA"/>
</dbReference>
<dbReference type="PANTHER" id="PTHR43433">
    <property type="entry name" value="HYDROLASE, ALPHA/BETA FOLD FAMILY PROTEIN"/>
    <property type="match status" value="1"/>
</dbReference>
<dbReference type="NCBIfam" id="TIGR01250">
    <property type="entry name" value="pro_imino_pep_2"/>
    <property type="match status" value="1"/>
</dbReference>
<dbReference type="HOGENOM" id="CLU_020336_15_1_1"/>
<dbReference type="PIRSF" id="PIRSF005539">
    <property type="entry name" value="Pept_S33_TRI_F1"/>
    <property type="match status" value="1"/>
</dbReference>